<evidence type="ECO:0000256" key="1">
    <source>
        <dbReference type="SAM" id="SignalP"/>
    </source>
</evidence>
<protein>
    <submittedName>
        <fullName evidence="2">Putative secreted protein</fullName>
    </submittedName>
</protein>
<proteinExistence type="predicted"/>
<reference evidence="2" key="1">
    <citation type="submission" date="2016-12" db="EMBL/GenBank/DDBJ databases">
        <title>An insight into the sialome and mialome of the sand fly, Nyssomyia neivai.</title>
        <authorList>
            <person name="Sebastian V."/>
            <person name="Goulart T.M."/>
            <person name="Oliveira W."/>
            <person name="Calvo E."/>
            <person name="Oliveira L.F."/>
            <person name="Pinto M.C."/>
            <person name="Rosselino A.M."/>
            <person name="Ribeiro J.M."/>
        </authorList>
    </citation>
    <scope>NUCLEOTIDE SEQUENCE</scope>
</reference>
<name>A0A1L8DNJ6_9DIPT</name>
<dbReference type="EMBL" id="GFDF01006055">
    <property type="protein sequence ID" value="JAV08029.1"/>
    <property type="molecule type" value="Transcribed_RNA"/>
</dbReference>
<keyword evidence="1" id="KW-0732">Signal</keyword>
<accession>A0A1L8DNJ6</accession>
<feature type="signal peptide" evidence="1">
    <location>
        <begin position="1"/>
        <end position="18"/>
    </location>
</feature>
<sequence>MVVTDLAAMLLLNAQIMAQVMVAPTVDGPIRVSIDPKHLNGNLYLTNSLSKKRNFMKFILVLSLGELCVSCVF</sequence>
<feature type="chain" id="PRO_5012182774" evidence="1">
    <location>
        <begin position="19"/>
        <end position="73"/>
    </location>
</feature>
<evidence type="ECO:0000313" key="2">
    <source>
        <dbReference type="EMBL" id="JAV08029.1"/>
    </source>
</evidence>
<organism evidence="2">
    <name type="scientific">Nyssomyia neivai</name>
    <dbReference type="NCBI Taxonomy" id="330878"/>
    <lineage>
        <taxon>Eukaryota</taxon>
        <taxon>Metazoa</taxon>
        <taxon>Ecdysozoa</taxon>
        <taxon>Arthropoda</taxon>
        <taxon>Hexapoda</taxon>
        <taxon>Insecta</taxon>
        <taxon>Pterygota</taxon>
        <taxon>Neoptera</taxon>
        <taxon>Endopterygota</taxon>
        <taxon>Diptera</taxon>
        <taxon>Nematocera</taxon>
        <taxon>Psychodoidea</taxon>
        <taxon>Psychodidae</taxon>
        <taxon>Nyssomyia</taxon>
    </lineage>
</organism>
<dbReference type="AlphaFoldDB" id="A0A1L8DNJ6"/>